<accession>A0AAQ3TEH9</accession>
<evidence type="ECO:0000313" key="1">
    <source>
        <dbReference type="EMBL" id="WVZ71105.1"/>
    </source>
</evidence>
<name>A0AAQ3TEH9_PASNO</name>
<sequence>MNRFRRVRILRFVKPQLVSLILSIRNFSLHLPCSCLCSSIRRQG</sequence>
<organism evidence="1 2">
    <name type="scientific">Paspalum notatum var. saurae</name>
    <dbReference type="NCBI Taxonomy" id="547442"/>
    <lineage>
        <taxon>Eukaryota</taxon>
        <taxon>Viridiplantae</taxon>
        <taxon>Streptophyta</taxon>
        <taxon>Embryophyta</taxon>
        <taxon>Tracheophyta</taxon>
        <taxon>Spermatophyta</taxon>
        <taxon>Magnoliopsida</taxon>
        <taxon>Liliopsida</taxon>
        <taxon>Poales</taxon>
        <taxon>Poaceae</taxon>
        <taxon>PACMAD clade</taxon>
        <taxon>Panicoideae</taxon>
        <taxon>Andropogonodae</taxon>
        <taxon>Paspaleae</taxon>
        <taxon>Paspalinae</taxon>
        <taxon>Paspalum</taxon>
    </lineage>
</organism>
<gene>
    <name evidence="1" type="ORF">U9M48_019726</name>
</gene>
<dbReference type="AlphaFoldDB" id="A0AAQ3TEH9"/>
<keyword evidence="2" id="KW-1185">Reference proteome</keyword>
<proteinExistence type="predicted"/>
<protein>
    <submittedName>
        <fullName evidence="1">Uncharacterized protein</fullName>
    </submittedName>
</protein>
<dbReference type="Proteomes" id="UP001341281">
    <property type="component" value="Chromosome 04"/>
</dbReference>
<dbReference type="EMBL" id="CP144748">
    <property type="protein sequence ID" value="WVZ71105.1"/>
    <property type="molecule type" value="Genomic_DNA"/>
</dbReference>
<evidence type="ECO:0000313" key="2">
    <source>
        <dbReference type="Proteomes" id="UP001341281"/>
    </source>
</evidence>
<reference evidence="1 2" key="1">
    <citation type="submission" date="2024-02" db="EMBL/GenBank/DDBJ databases">
        <title>High-quality chromosome-scale genome assembly of Pensacola bahiagrass (Paspalum notatum Flugge var. saurae).</title>
        <authorList>
            <person name="Vega J.M."/>
            <person name="Podio M."/>
            <person name="Orjuela J."/>
            <person name="Siena L.A."/>
            <person name="Pessino S.C."/>
            <person name="Combes M.C."/>
            <person name="Mariac C."/>
            <person name="Albertini E."/>
            <person name="Pupilli F."/>
            <person name="Ortiz J.P.A."/>
            <person name="Leblanc O."/>
        </authorList>
    </citation>
    <scope>NUCLEOTIDE SEQUENCE [LARGE SCALE GENOMIC DNA]</scope>
    <source>
        <strain evidence="1">R1</strain>
        <tissue evidence="1">Leaf</tissue>
    </source>
</reference>